<sequence>MVHLHMDRWMLCLGARRACRSSWCGSDTHWDISEPEGLPHLWEKSRAMGLLLESLVERWCRCSLGQRHSRWWCFHSHCTAAGKPCVAYVLPGFFLVRHHHTAQQTQRADHIPSMWMATAASGKC</sequence>
<organism evidence="1">
    <name type="scientific">Alexandrium andersonii</name>
    <dbReference type="NCBI Taxonomy" id="327968"/>
    <lineage>
        <taxon>Eukaryota</taxon>
        <taxon>Sar</taxon>
        <taxon>Alveolata</taxon>
        <taxon>Dinophyceae</taxon>
        <taxon>Gonyaulacales</taxon>
        <taxon>Pyrocystaceae</taxon>
        <taxon>Alexandrium</taxon>
    </lineage>
</organism>
<dbReference type="EMBL" id="HBGQ01000605">
    <property type="protein sequence ID" value="CAD9363855.1"/>
    <property type="molecule type" value="Transcribed_RNA"/>
</dbReference>
<evidence type="ECO:0000313" key="1">
    <source>
        <dbReference type="EMBL" id="CAD9363855.1"/>
    </source>
</evidence>
<accession>A0A7S2ABW6</accession>
<protein>
    <submittedName>
        <fullName evidence="1">Uncharacterized protein</fullName>
    </submittedName>
</protein>
<proteinExistence type="predicted"/>
<reference evidence="1" key="1">
    <citation type="submission" date="2021-01" db="EMBL/GenBank/DDBJ databases">
        <authorList>
            <person name="Corre E."/>
            <person name="Pelletier E."/>
            <person name="Niang G."/>
            <person name="Scheremetjew M."/>
            <person name="Finn R."/>
            <person name="Kale V."/>
            <person name="Holt S."/>
            <person name="Cochrane G."/>
            <person name="Meng A."/>
            <person name="Brown T."/>
            <person name="Cohen L."/>
        </authorList>
    </citation>
    <scope>NUCLEOTIDE SEQUENCE</scope>
    <source>
        <strain evidence="1">CCMP2222</strain>
    </source>
</reference>
<gene>
    <name evidence="1" type="ORF">AAND1436_LOCUS313</name>
</gene>
<dbReference type="AlphaFoldDB" id="A0A7S2ABW6"/>
<name>A0A7S2ABW6_9DINO</name>